<sequence>MISDLQPYGGTTHHPRRSRGVVCERRSSLWQGS</sequence>
<evidence type="ECO:0000313" key="1">
    <source>
        <dbReference type="EnsemblMetazoa" id="AARA014755-PA"/>
    </source>
</evidence>
<dbReference type="EnsemblMetazoa" id="AARA014755-RA">
    <property type="protein sequence ID" value="AARA014755-PA"/>
    <property type="gene ID" value="AARA014755"/>
</dbReference>
<reference evidence="1" key="1">
    <citation type="submission" date="2022-08" db="UniProtKB">
        <authorList>
            <consortium name="EnsemblMetazoa"/>
        </authorList>
    </citation>
    <scope>IDENTIFICATION</scope>
    <source>
        <strain evidence="1">Dongola</strain>
    </source>
</reference>
<accession>A0A182IH20</accession>
<proteinExistence type="predicted"/>
<dbReference type="VEuPathDB" id="VectorBase:AARA014755"/>
<keyword evidence="2" id="KW-1185">Reference proteome</keyword>
<dbReference type="Proteomes" id="UP000075840">
    <property type="component" value="Unassembled WGS sequence"/>
</dbReference>
<dbReference type="AlphaFoldDB" id="A0A182IH20"/>
<protein>
    <submittedName>
        <fullName evidence="1">Uncharacterized protein</fullName>
    </submittedName>
</protein>
<evidence type="ECO:0000313" key="2">
    <source>
        <dbReference type="Proteomes" id="UP000075840"/>
    </source>
</evidence>
<organism evidence="1 2">
    <name type="scientific">Anopheles arabiensis</name>
    <name type="common">Mosquito</name>
    <dbReference type="NCBI Taxonomy" id="7173"/>
    <lineage>
        <taxon>Eukaryota</taxon>
        <taxon>Metazoa</taxon>
        <taxon>Ecdysozoa</taxon>
        <taxon>Arthropoda</taxon>
        <taxon>Hexapoda</taxon>
        <taxon>Insecta</taxon>
        <taxon>Pterygota</taxon>
        <taxon>Neoptera</taxon>
        <taxon>Endopterygota</taxon>
        <taxon>Diptera</taxon>
        <taxon>Nematocera</taxon>
        <taxon>Culicoidea</taxon>
        <taxon>Culicidae</taxon>
        <taxon>Anophelinae</taxon>
        <taxon>Anopheles</taxon>
    </lineage>
</organism>
<name>A0A182IH20_ANOAR</name>
<dbReference type="EMBL" id="APCN01003494">
    <property type="status" value="NOT_ANNOTATED_CDS"/>
    <property type="molecule type" value="Genomic_DNA"/>
</dbReference>